<organism evidence="1 2">
    <name type="scientific">Psychroflexus lacisalsi</name>
    <dbReference type="NCBI Taxonomy" id="503928"/>
    <lineage>
        <taxon>Bacteria</taxon>
        <taxon>Pseudomonadati</taxon>
        <taxon>Bacteroidota</taxon>
        <taxon>Flavobacteriia</taxon>
        <taxon>Flavobacteriales</taxon>
        <taxon>Flavobacteriaceae</taxon>
        <taxon>Psychroflexus</taxon>
    </lineage>
</organism>
<dbReference type="RefSeq" id="WP_224454908.1">
    <property type="nucleotide sequence ID" value="NZ_BAAAGG010000021.1"/>
</dbReference>
<reference evidence="2" key="1">
    <citation type="journal article" date="2019" name="Int. J. Syst. Evol. Microbiol.">
        <title>The Global Catalogue of Microorganisms (GCM) 10K type strain sequencing project: providing services to taxonomists for standard genome sequencing and annotation.</title>
        <authorList>
            <consortium name="The Broad Institute Genomics Platform"/>
            <consortium name="The Broad Institute Genome Sequencing Center for Infectious Disease"/>
            <person name="Wu L."/>
            <person name="Ma J."/>
        </authorList>
    </citation>
    <scope>NUCLEOTIDE SEQUENCE [LARGE SCALE GENOMIC DNA]</scope>
    <source>
        <strain evidence="2">JCM 16231</strain>
    </source>
</reference>
<dbReference type="Proteomes" id="UP001500185">
    <property type="component" value="Unassembled WGS sequence"/>
</dbReference>
<keyword evidence="2" id="KW-1185">Reference proteome</keyword>
<dbReference type="EMBL" id="BAAAGG010000021">
    <property type="protein sequence ID" value="GAA0761263.1"/>
    <property type="molecule type" value="Genomic_DNA"/>
</dbReference>
<evidence type="ECO:0008006" key="3">
    <source>
        <dbReference type="Google" id="ProtNLM"/>
    </source>
</evidence>
<gene>
    <name evidence="1" type="ORF">GCM10009433_20380</name>
</gene>
<accession>A0ABP3VLE3</accession>
<evidence type="ECO:0000313" key="1">
    <source>
        <dbReference type="EMBL" id="GAA0761263.1"/>
    </source>
</evidence>
<evidence type="ECO:0000313" key="2">
    <source>
        <dbReference type="Proteomes" id="UP001500185"/>
    </source>
</evidence>
<dbReference type="InterPro" id="IPR023696">
    <property type="entry name" value="Ureohydrolase_dom_sf"/>
</dbReference>
<dbReference type="SUPFAM" id="SSF52768">
    <property type="entry name" value="Arginase/deacetylase"/>
    <property type="match status" value="1"/>
</dbReference>
<dbReference type="Gene3D" id="3.40.800.10">
    <property type="entry name" value="Ureohydrolase domain"/>
    <property type="match status" value="1"/>
</dbReference>
<name>A0ABP3VLE3_9FLAO</name>
<proteinExistence type="predicted"/>
<comment type="caution">
    <text evidence="1">The sequence shown here is derived from an EMBL/GenBank/DDBJ whole genome shotgun (WGS) entry which is preliminary data.</text>
</comment>
<protein>
    <recommendedName>
        <fullName evidence="3">Arginase</fullName>
    </recommendedName>
</protein>
<sequence length="327" mass="37236">MDNFKLSNASDLSKYLEINEDGEKFGEAIITISDLNQLESLESKYVIFGIPTILHTKSSFKVNSGNFESLLKKLLNTQNNQFNKANEVIVLGEIDMEPLQIDLNKQKQSFESNTEEINKIHEKVDNIIYELATVIFDSGKVPIMLGGHINNSLSIGKAIKSSTKKSINLFDLSPNMNFDFSTKQETLVSVNYFDKDLIGKYYAFGLHKNNIAQKNFNVISASTQIDFKFYEDCLHLTTLDKCVKFKNSIDFLNGKLGFRLDLKSIQGLSANCEPSSGFSLRDIRTFMKIVRKEKIEFLHICGFETCKEEITSMMLSYLISDFIRHDD</sequence>